<dbReference type="STRING" id="645134.A0A0L0HPA8"/>
<dbReference type="PANTHER" id="PTHR12811">
    <property type="entry name" value="VACUOLAR PROTEIN SORTING VPS16"/>
    <property type="match status" value="1"/>
</dbReference>
<dbReference type="GeneID" id="27685600"/>
<dbReference type="InParanoid" id="A0A0L0HPA8"/>
<dbReference type="SUPFAM" id="SSF50978">
    <property type="entry name" value="WD40 repeat-like"/>
    <property type="match status" value="1"/>
</dbReference>
<comment type="function">
    <text evidence="2">Essential for vacuolar protein sorting. Required for vacuole biogenesis, stability and to maintain vacuole morphology.</text>
</comment>
<dbReference type="InterPro" id="IPR006925">
    <property type="entry name" value="Vps16_C"/>
</dbReference>
<evidence type="ECO:0000313" key="5">
    <source>
        <dbReference type="EMBL" id="KND02893.1"/>
    </source>
</evidence>
<dbReference type="GO" id="GO:0016197">
    <property type="term" value="P:endosomal transport"/>
    <property type="evidence" value="ECO:0007669"/>
    <property type="project" value="TreeGrafter"/>
</dbReference>
<dbReference type="GO" id="GO:0005768">
    <property type="term" value="C:endosome"/>
    <property type="evidence" value="ECO:0007669"/>
    <property type="project" value="TreeGrafter"/>
</dbReference>
<dbReference type="InterPro" id="IPR036322">
    <property type="entry name" value="WD40_repeat_dom_sf"/>
</dbReference>
<dbReference type="RefSeq" id="XP_016610932.1">
    <property type="nucleotide sequence ID" value="XM_016750279.1"/>
</dbReference>
<dbReference type="GO" id="GO:0098588">
    <property type="term" value="C:bounding membrane of organelle"/>
    <property type="evidence" value="ECO:0007669"/>
    <property type="project" value="UniProtKB-ARBA"/>
</dbReference>
<organism evidence="5 6">
    <name type="scientific">Spizellomyces punctatus (strain DAOM BR117)</name>
    <dbReference type="NCBI Taxonomy" id="645134"/>
    <lineage>
        <taxon>Eukaryota</taxon>
        <taxon>Fungi</taxon>
        <taxon>Fungi incertae sedis</taxon>
        <taxon>Chytridiomycota</taxon>
        <taxon>Chytridiomycota incertae sedis</taxon>
        <taxon>Chytridiomycetes</taxon>
        <taxon>Spizellomycetales</taxon>
        <taxon>Spizellomycetaceae</taxon>
        <taxon>Spizellomyces</taxon>
    </lineage>
</organism>
<feature type="domain" description="Vps16 C-terminal" evidence="3">
    <location>
        <begin position="504"/>
        <end position="778"/>
    </location>
</feature>
<evidence type="ECO:0000313" key="6">
    <source>
        <dbReference type="Proteomes" id="UP000053201"/>
    </source>
</evidence>
<dbReference type="PIRSF" id="PIRSF007949">
    <property type="entry name" value="VPS16"/>
    <property type="match status" value="1"/>
</dbReference>
<dbReference type="InterPro" id="IPR006926">
    <property type="entry name" value="Vps16_N"/>
</dbReference>
<comment type="similarity">
    <text evidence="1 2">Belongs to the VPS16 family.</text>
</comment>
<name>A0A0L0HPA8_SPIPD</name>
<dbReference type="AlphaFoldDB" id="A0A0L0HPA8"/>
<dbReference type="Gene3D" id="1.10.150.780">
    <property type="entry name" value="Vps16, C-terminal region"/>
    <property type="match status" value="1"/>
</dbReference>
<dbReference type="InterPro" id="IPR015943">
    <property type="entry name" value="WD40/YVTN_repeat-like_dom_sf"/>
</dbReference>
<dbReference type="eggNOG" id="KOG2280">
    <property type="taxonomic scope" value="Eukaryota"/>
</dbReference>
<gene>
    <name evidence="5" type="ORF">SPPG_01973</name>
</gene>
<dbReference type="Pfam" id="PF04841">
    <property type="entry name" value="Vps16_N"/>
    <property type="match status" value="1"/>
</dbReference>
<feature type="domain" description="Vps16 N-terminal" evidence="4">
    <location>
        <begin position="8"/>
        <end position="409"/>
    </location>
</feature>
<dbReference type="PANTHER" id="PTHR12811:SF0">
    <property type="entry name" value="VACUOLAR PROTEIN SORTING-ASSOCIATED PROTEIN 16 HOMOLOG"/>
    <property type="match status" value="1"/>
</dbReference>
<evidence type="ECO:0000256" key="2">
    <source>
        <dbReference type="PIRNR" id="PIRNR007949"/>
    </source>
</evidence>
<dbReference type="FunCoup" id="A0A0L0HPA8">
    <property type="interactions" value="795"/>
</dbReference>
<evidence type="ECO:0000259" key="4">
    <source>
        <dbReference type="Pfam" id="PF04841"/>
    </source>
</evidence>
<evidence type="ECO:0000256" key="1">
    <source>
        <dbReference type="ARBA" id="ARBA00009250"/>
    </source>
</evidence>
<accession>A0A0L0HPA8</accession>
<proteinExistence type="inferred from homology"/>
<sequence length="807" mass="90965">MLAGNLSPTADWNLLHDRFYCKQETYLMLWKDMDLSKFIVAAAPYGGPIAMIRDDKKILSLQNQTIKPVMHIYTSSGKLINQFQWDKGRIVGMGWTNTEHLICILEYGAVRVYDIHGEFIQFSLGQDAKEYGVLECQLWETGLVVLTGNYKLIAVTDLEEPRPKQLADPGLHQAPHSWTIIPPEFTLSKHLEVIVAVNATVMVVDASSVQDQMLSQGPFSGMSVSPNGKFLALFTTDGRLWVVSTDFQKNLAEFSTNSSTPPVQMTWCGTDAVVLHWPDTVLMVGPFGDWIKYSYEGIVHLVPEVDGVRIISDERCEFLQRVPTAIEDIFKIGSTAPGAILFDALEHFEKKSPRADENIRNIKPELTEAVDSCIEAAGHELHTGRQRALLRAASFGKCFVDSYNANRFVTMCQTLRVLNAVRHYEIGIPLTYSQYMRLTPQVLINRLTNRHHHLLALRICEYLGMNRDRVLIHWACAKIKVSVDDEETLCRLIVEKLGGRDSGISYTEVAKTAYETGQTRLATKLLDYEPQAANQVPLLMSMQEDELAMIKAIESGDTDLVYLVMLHLKRKLPPADFFRIINGKPLASSLLECYSREQDRQLLRDFYYQDDRRVESANAVVVEGYESGDITERINKFKVATKLYQDDKEHLFEAKATDDQVKLLNLQTTLERDTAHTFLDLTISETISKLLILGHGNRAAKVKADFKVPEKRFWWLKVKALVQSSNWDGLEKFAKTTTKYGYTGIVDTLLRANTPAATAQAQKYVQMMVKAGGQQEKDAQQFIDILTRSSSAGGLSLGSSRRGSLRT</sequence>
<dbReference type="FunFam" id="1.10.150.780:FF:000001">
    <property type="entry name" value="Vacuolar protein sorting-associated protein 16 homolog"/>
    <property type="match status" value="1"/>
</dbReference>
<dbReference type="VEuPathDB" id="FungiDB:SPPG_01973"/>
<dbReference type="InterPro" id="IPR038132">
    <property type="entry name" value="Vps16_C_sf"/>
</dbReference>
<dbReference type="Pfam" id="PF04840">
    <property type="entry name" value="Vps16_C"/>
    <property type="match status" value="1"/>
</dbReference>
<dbReference type="GO" id="GO:0006886">
    <property type="term" value="P:intracellular protein transport"/>
    <property type="evidence" value="ECO:0007669"/>
    <property type="project" value="InterPro"/>
</dbReference>
<dbReference type="GO" id="GO:0003779">
    <property type="term" value="F:actin binding"/>
    <property type="evidence" value="ECO:0007669"/>
    <property type="project" value="TreeGrafter"/>
</dbReference>
<dbReference type="InterPro" id="IPR016534">
    <property type="entry name" value="VPS16"/>
</dbReference>
<dbReference type="Gene3D" id="2.130.10.10">
    <property type="entry name" value="YVTN repeat-like/Quinoprotein amine dehydrogenase"/>
    <property type="match status" value="1"/>
</dbReference>
<keyword evidence="6" id="KW-1185">Reference proteome</keyword>
<reference evidence="5 6" key="1">
    <citation type="submission" date="2009-08" db="EMBL/GenBank/DDBJ databases">
        <title>The Genome Sequence of Spizellomyces punctatus strain DAOM BR117.</title>
        <authorList>
            <consortium name="The Broad Institute Genome Sequencing Platform"/>
            <person name="Russ C."/>
            <person name="Cuomo C."/>
            <person name="Shea T."/>
            <person name="Young S.K."/>
            <person name="Zeng Q."/>
            <person name="Koehrsen M."/>
            <person name="Haas B."/>
            <person name="Borodovsky M."/>
            <person name="Guigo R."/>
            <person name="Alvarado L."/>
            <person name="Berlin A."/>
            <person name="Bochicchio J."/>
            <person name="Borenstein D."/>
            <person name="Chapman S."/>
            <person name="Chen Z."/>
            <person name="Engels R."/>
            <person name="Freedman E."/>
            <person name="Gellesch M."/>
            <person name="Goldberg J."/>
            <person name="Griggs A."/>
            <person name="Gujja S."/>
            <person name="Heiman D."/>
            <person name="Hepburn T."/>
            <person name="Howarth C."/>
            <person name="Jen D."/>
            <person name="Larson L."/>
            <person name="Lewis B."/>
            <person name="Mehta T."/>
            <person name="Park D."/>
            <person name="Pearson M."/>
            <person name="Roberts A."/>
            <person name="Saif S."/>
            <person name="Shenoy N."/>
            <person name="Sisk P."/>
            <person name="Stolte C."/>
            <person name="Sykes S."/>
            <person name="Thomson T."/>
            <person name="Walk T."/>
            <person name="White J."/>
            <person name="Yandava C."/>
            <person name="Burger G."/>
            <person name="Gray M.W."/>
            <person name="Holland P.W.H."/>
            <person name="King N."/>
            <person name="Lang F.B.F."/>
            <person name="Roger A.J."/>
            <person name="Ruiz-Trillo I."/>
            <person name="Lander E."/>
            <person name="Nusbaum C."/>
        </authorList>
    </citation>
    <scope>NUCLEOTIDE SEQUENCE [LARGE SCALE GENOMIC DNA]</scope>
    <source>
        <strain evidence="5 6">DAOM BR117</strain>
    </source>
</reference>
<dbReference type="Proteomes" id="UP000053201">
    <property type="component" value="Unassembled WGS sequence"/>
</dbReference>
<dbReference type="OMA" id="RIPACLC"/>
<keyword evidence="2" id="KW-0653">Protein transport</keyword>
<protein>
    <recommendedName>
        <fullName evidence="2">Probable vacuolar protein sorting-associated protein 16 homolog</fullName>
    </recommendedName>
</protein>
<evidence type="ECO:0000259" key="3">
    <source>
        <dbReference type="Pfam" id="PF04840"/>
    </source>
</evidence>
<dbReference type="EMBL" id="KQ257452">
    <property type="protein sequence ID" value="KND02893.1"/>
    <property type="molecule type" value="Genomic_DNA"/>
</dbReference>
<keyword evidence="2" id="KW-0813">Transport</keyword>
<dbReference type="OrthoDB" id="1792at2759"/>
<dbReference type="GO" id="GO:0030897">
    <property type="term" value="C:HOPS complex"/>
    <property type="evidence" value="ECO:0007669"/>
    <property type="project" value="TreeGrafter"/>
</dbReference>
<dbReference type="GO" id="GO:0042144">
    <property type="term" value="P:vacuole fusion, non-autophagic"/>
    <property type="evidence" value="ECO:0007669"/>
    <property type="project" value="TreeGrafter"/>
</dbReference>